<dbReference type="SUPFAM" id="SSF111369">
    <property type="entry name" value="HlyD-like secretion proteins"/>
    <property type="match status" value="1"/>
</dbReference>
<accession>U7V6F0</accession>
<dbReference type="PANTHER" id="PTHR30469:SF15">
    <property type="entry name" value="HLYD FAMILY OF SECRETION PROTEINS"/>
    <property type="match status" value="1"/>
</dbReference>
<dbReference type="GO" id="GO:1990281">
    <property type="term" value="C:efflux pump complex"/>
    <property type="evidence" value="ECO:0007669"/>
    <property type="project" value="TreeGrafter"/>
</dbReference>
<dbReference type="GO" id="GO:0015562">
    <property type="term" value="F:efflux transmembrane transporter activity"/>
    <property type="evidence" value="ECO:0007669"/>
    <property type="project" value="TreeGrafter"/>
</dbReference>
<comment type="caution">
    <text evidence="2">The sequence shown here is derived from an EMBL/GenBank/DDBJ whole genome shotgun (WGS) entry which is preliminary data.</text>
</comment>
<dbReference type="Gene3D" id="2.40.30.170">
    <property type="match status" value="1"/>
</dbReference>
<reference evidence="2 3" key="1">
    <citation type="submission" date="2013-08" db="EMBL/GenBank/DDBJ databases">
        <authorList>
            <person name="Weinstock G."/>
            <person name="Sodergren E."/>
            <person name="Wylie T."/>
            <person name="Fulton L."/>
            <person name="Fulton R."/>
            <person name="Fronick C."/>
            <person name="O'Laughlin M."/>
            <person name="Godfrey J."/>
            <person name="Miner T."/>
            <person name="Herter B."/>
            <person name="Appelbaum E."/>
            <person name="Cordes M."/>
            <person name="Lek S."/>
            <person name="Wollam A."/>
            <person name="Pepin K.H."/>
            <person name="Palsikar V.B."/>
            <person name="Mitreva M."/>
            <person name="Wilson R.K."/>
        </authorList>
    </citation>
    <scope>NUCLEOTIDE SEQUENCE [LARGE SCALE GENOMIC DNA]</scope>
    <source>
        <strain evidence="2 3">ATCC BAA-474</strain>
    </source>
</reference>
<evidence type="ECO:0000313" key="3">
    <source>
        <dbReference type="Proteomes" id="UP000017081"/>
    </source>
</evidence>
<dbReference type="AlphaFoldDB" id="U7V6F0"/>
<dbReference type="HOGENOM" id="CLU_018816_15_3_0"/>
<name>U7V6F0_9FUSO</name>
<evidence type="ECO:0000256" key="1">
    <source>
        <dbReference type="SAM" id="Phobius"/>
    </source>
</evidence>
<dbReference type="eggNOG" id="COG1566">
    <property type="taxonomic scope" value="Bacteria"/>
</dbReference>
<dbReference type="PANTHER" id="PTHR30469">
    <property type="entry name" value="MULTIDRUG RESISTANCE PROTEIN MDTA"/>
    <property type="match status" value="1"/>
</dbReference>
<feature type="transmembrane region" description="Helical" evidence="1">
    <location>
        <begin position="7"/>
        <end position="28"/>
    </location>
</feature>
<sequence length="355" mass="40526">MIYKKKAILIYVGIFFSFLVFLFLSVTFQMNIPYSSRAFLEYQIAPVYSKVSGSVDQIFVKNGEFVNIHQPLFSVDNKLYKASYTSALGQYNEALDSIKTLKSDIEKNKIIVEKNRNIYLRNKKELTKFESLYKKSFISEIDLDNMRTKVLESEKTLKNSEGILDNLLTKYKTNEDSTPTLLIAEGALDKARINLQDTTILSPINGEVVMDNFYQNTSIKENTPLFYIKNDNILKVNVDLKEKNIKSITPDRRALILFDGIPGIIFKGTVENISPILAQGYSTSSSLVNIPTDNRWIRDNGKIRVSIIAENSKSIKHLSSGSMASVILLSETNNIFYNFLAKIWINIIMVFNYVY</sequence>
<keyword evidence="3" id="KW-1185">Reference proteome</keyword>
<dbReference type="Gene3D" id="2.40.50.100">
    <property type="match status" value="1"/>
</dbReference>
<protein>
    <submittedName>
        <fullName evidence="2">Auxiliary transport protein, membrane fusion protein family protein</fullName>
    </submittedName>
</protein>
<keyword evidence="1" id="KW-0472">Membrane</keyword>
<dbReference type="RefSeq" id="WP_023051927.1">
    <property type="nucleotide sequence ID" value="NZ_CP173065.2"/>
</dbReference>
<evidence type="ECO:0000313" key="2">
    <source>
        <dbReference type="EMBL" id="ERT67272.1"/>
    </source>
</evidence>
<proteinExistence type="predicted"/>
<gene>
    <name evidence="2" type="ORF">HMPREF0202_02395</name>
</gene>
<organism evidence="2 3">
    <name type="scientific">Cetobacterium somerae ATCC BAA-474</name>
    <dbReference type="NCBI Taxonomy" id="1319815"/>
    <lineage>
        <taxon>Bacteria</taxon>
        <taxon>Fusobacteriati</taxon>
        <taxon>Fusobacteriota</taxon>
        <taxon>Fusobacteriia</taxon>
        <taxon>Fusobacteriales</taxon>
        <taxon>Fusobacteriaceae</taxon>
        <taxon>Cetobacterium</taxon>
    </lineage>
</organism>
<dbReference type="STRING" id="1319815.HMPREF0202_02395"/>
<dbReference type="Proteomes" id="UP000017081">
    <property type="component" value="Unassembled WGS sequence"/>
</dbReference>
<keyword evidence="1" id="KW-1133">Transmembrane helix</keyword>
<dbReference type="EMBL" id="AXZF01000114">
    <property type="protein sequence ID" value="ERT67272.1"/>
    <property type="molecule type" value="Genomic_DNA"/>
</dbReference>
<dbReference type="Gene3D" id="1.10.287.470">
    <property type="entry name" value="Helix hairpin bin"/>
    <property type="match status" value="1"/>
</dbReference>
<keyword evidence="1" id="KW-0812">Transmembrane</keyword>